<sequence length="484" mass="52433">MRCSGCTKVWYCNNSCQKTDWDLHKRECSALRRWAKKAPSDDLAIPSDAVRCLGRILWQINSKGHNSDWAREIQAMQSHRKSIQSSSAEFPATLEAHTHLAHSIVHYLGLSSPAELQEFGVTSAGDLVDLISRFITNTYALTSPSLTPLGVSVSSLVALINHSCAPNAVVVFPRNDKSKGKKEPIMNIVALRDIAPDEEVLTAYIDTTLPRSLRQEALKETYSFQCQCTLCEMPTGTGIDPREAVWCPKSCGGMCPLPNEENQVSRCTKCRAAITDPLAVIDAARIGREALGKATNLQFSDYNKAKQLTINVIPILVSAGLTPSCHPFLALLKLHQSLLVSSFSARLSQDILDEAIRASAKHSAGLSAILDEGHPVRAVALAELGKLLAVDEPAPSSSSQPSLPQTNNAFPPSGPARVKIAYETLLQARKELVIGFGRDNDGGEVGRSIRDIIVSLEKELGVWTTGIRNALEDIPKKPAKGTSG</sequence>
<evidence type="ECO:0000313" key="7">
    <source>
        <dbReference type="EMBL" id="KIJ63125.1"/>
    </source>
</evidence>
<dbReference type="Proteomes" id="UP000053820">
    <property type="component" value="Unassembled WGS sequence"/>
</dbReference>
<evidence type="ECO:0000313" key="8">
    <source>
        <dbReference type="Proteomes" id="UP000053820"/>
    </source>
</evidence>
<keyword evidence="1" id="KW-0479">Metal-binding</keyword>
<dbReference type="PROSITE" id="PS50280">
    <property type="entry name" value="SET"/>
    <property type="match status" value="1"/>
</dbReference>
<keyword evidence="2 4" id="KW-0863">Zinc-finger</keyword>
<keyword evidence="8" id="KW-1185">Reference proteome</keyword>
<feature type="domain" description="MYND-type" evidence="6">
    <location>
        <begin position="1"/>
        <end position="28"/>
    </location>
</feature>
<evidence type="ECO:0008006" key="9">
    <source>
        <dbReference type="Google" id="ProtNLM"/>
    </source>
</evidence>
<dbReference type="HOGENOM" id="CLU_018406_4_1_1"/>
<dbReference type="InterPro" id="IPR001214">
    <property type="entry name" value="SET_dom"/>
</dbReference>
<name>A0A0C9VXX4_9AGAM</name>
<evidence type="ECO:0000256" key="4">
    <source>
        <dbReference type="PROSITE-ProRule" id="PRU00134"/>
    </source>
</evidence>
<dbReference type="PANTHER" id="PTHR12197">
    <property type="entry name" value="HISTONE-LYSINE N-METHYLTRANSFERASE SMYD"/>
    <property type="match status" value="1"/>
</dbReference>
<dbReference type="OrthoDB" id="265717at2759"/>
<dbReference type="PROSITE" id="PS50865">
    <property type="entry name" value="ZF_MYND_2"/>
    <property type="match status" value="1"/>
</dbReference>
<dbReference type="InterPro" id="IPR002893">
    <property type="entry name" value="Znf_MYND"/>
</dbReference>
<dbReference type="SUPFAM" id="SSF144232">
    <property type="entry name" value="HIT/MYND zinc finger-like"/>
    <property type="match status" value="1"/>
</dbReference>
<feature type="domain" description="SET" evidence="5">
    <location>
        <begin position="81"/>
        <end position="205"/>
    </location>
</feature>
<dbReference type="PANTHER" id="PTHR12197:SF251">
    <property type="entry name" value="EG:BACR7C10.4 PROTEIN"/>
    <property type="match status" value="1"/>
</dbReference>
<proteinExistence type="predicted"/>
<dbReference type="AlphaFoldDB" id="A0A0C9VXX4"/>
<organism evidence="7 8">
    <name type="scientific">Hydnomerulius pinastri MD-312</name>
    <dbReference type="NCBI Taxonomy" id="994086"/>
    <lineage>
        <taxon>Eukaryota</taxon>
        <taxon>Fungi</taxon>
        <taxon>Dikarya</taxon>
        <taxon>Basidiomycota</taxon>
        <taxon>Agaricomycotina</taxon>
        <taxon>Agaricomycetes</taxon>
        <taxon>Agaricomycetidae</taxon>
        <taxon>Boletales</taxon>
        <taxon>Boletales incertae sedis</taxon>
        <taxon>Leucogyrophana</taxon>
    </lineage>
</organism>
<reference evidence="7 8" key="1">
    <citation type="submission" date="2014-04" db="EMBL/GenBank/DDBJ databases">
        <title>Evolutionary Origins and Diversification of the Mycorrhizal Mutualists.</title>
        <authorList>
            <consortium name="DOE Joint Genome Institute"/>
            <consortium name="Mycorrhizal Genomics Consortium"/>
            <person name="Kohler A."/>
            <person name="Kuo A."/>
            <person name="Nagy L.G."/>
            <person name="Floudas D."/>
            <person name="Copeland A."/>
            <person name="Barry K.W."/>
            <person name="Cichocki N."/>
            <person name="Veneault-Fourrey C."/>
            <person name="LaButti K."/>
            <person name="Lindquist E.A."/>
            <person name="Lipzen A."/>
            <person name="Lundell T."/>
            <person name="Morin E."/>
            <person name="Murat C."/>
            <person name="Riley R."/>
            <person name="Ohm R."/>
            <person name="Sun H."/>
            <person name="Tunlid A."/>
            <person name="Henrissat B."/>
            <person name="Grigoriev I.V."/>
            <person name="Hibbett D.S."/>
            <person name="Martin F."/>
        </authorList>
    </citation>
    <scope>NUCLEOTIDE SEQUENCE [LARGE SCALE GENOMIC DNA]</scope>
    <source>
        <strain evidence="7 8">MD-312</strain>
    </source>
</reference>
<gene>
    <name evidence="7" type="ORF">HYDPIDRAFT_182437</name>
</gene>
<dbReference type="EMBL" id="KN839852">
    <property type="protein sequence ID" value="KIJ63125.1"/>
    <property type="molecule type" value="Genomic_DNA"/>
</dbReference>
<evidence type="ECO:0000259" key="6">
    <source>
        <dbReference type="PROSITE" id="PS50865"/>
    </source>
</evidence>
<dbReference type="Pfam" id="PF01753">
    <property type="entry name" value="zf-MYND"/>
    <property type="match status" value="1"/>
</dbReference>
<dbReference type="Gene3D" id="6.10.140.2220">
    <property type="match status" value="1"/>
</dbReference>
<protein>
    <recommendedName>
        <fullName evidence="9">SET domain-containing protein</fullName>
    </recommendedName>
</protein>
<dbReference type="Gene3D" id="1.10.220.160">
    <property type="match status" value="1"/>
</dbReference>
<evidence type="ECO:0000256" key="2">
    <source>
        <dbReference type="ARBA" id="ARBA00022771"/>
    </source>
</evidence>
<dbReference type="SUPFAM" id="SSF82199">
    <property type="entry name" value="SET domain"/>
    <property type="match status" value="1"/>
</dbReference>
<dbReference type="InterPro" id="IPR046341">
    <property type="entry name" value="SET_dom_sf"/>
</dbReference>
<evidence type="ECO:0000256" key="1">
    <source>
        <dbReference type="ARBA" id="ARBA00022723"/>
    </source>
</evidence>
<evidence type="ECO:0000256" key="3">
    <source>
        <dbReference type="ARBA" id="ARBA00022833"/>
    </source>
</evidence>
<dbReference type="GO" id="GO:0008270">
    <property type="term" value="F:zinc ion binding"/>
    <property type="evidence" value="ECO:0007669"/>
    <property type="project" value="UniProtKB-KW"/>
</dbReference>
<evidence type="ECO:0000259" key="5">
    <source>
        <dbReference type="PROSITE" id="PS50280"/>
    </source>
</evidence>
<dbReference type="InterPro" id="IPR050869">
    <property type="entry name" value="H3K4_H4K5_MeTrfase"/>
</dbReference>
<accession>A0A0C9VXX4</accession>
<dbReference type="Pfam" id="PF00856">
    <property type="entry name" value="SET"/>
    <property type="match status" value="1"/>
</dbReference>
<dbReference type="GO" id="GO:0005634">
    <property type="term" value="C:nucleus"/>
    <property type="evidence" value="ECO:0007669"/>
    <property type="project" value="TreeGrafter"/>
</dbReference>
<dbReference type="Gene3D" id="2.170.270.10">
    <property type="entry name" value="SET domain"/>
    <property type="match status" value="1"/>
</dbReference>
<keyword evidence="3" id="KW-0862">Zinc</keyword>